<feature type="region of interest" description="Disordered" evidence="1">
    <location>
        <begin position="1"/>
        <end position="112"/>
    </location>
</feature>
<feature type="region of interest" description="Disordered" evidence="1">
    <location>
        <begin position="253"/>
        <end position="274"/>
    </location>
</feature>
<protein>
    <submittedName>
        <fullName evidence="2">Uncharacterized protein</fullName>
    </submittedName>
</protein>
<evidence type="ECO:0000256" key="1">
    <source>
        <dbReference type="SAM" id="MobiDB-lite"/>
    </source>
</evidence>
<feature type="compositionally biased region" description="Basic residues" evidence="1">
    <location>
        <begin position="8"/>
        <end position="17"/>
    </location>
</feature>
<accession>A0A2R4WYW0</accession>
<gene>
    <name evidence="2" type="ORF">HARCEL1_02860</name>
</gene>
<feature type="compositionally biased region" description="Polar residues" evidence="1">
    <location>
        <begin position="255"/>
        <end position="274"/>
    </location>
</feature>
<reference evidence="2 3" key="1">
    <citation type="submission" date="2018-04" db="EMBL/GenBank/DDBJ databases">
        <title>Halococcoides cellulosivorans gen. nov., sp. nov., an extremely halophilic cellulose-utilizing haloarchaeon from hypersaline lakes.</title>
        <authorList>
            <person name="Sorokin D.Y."/>
            <person name="Toshchakov S.V."/>
            <person name="Samarov N.I."/>
            <person name="Korzhenkov A."/>
            <person name="Kublanov I.V."/>
        </authorList>
    </citation>
    <scope>NUCLEOTIDE SEQUENCE [LARGE SCALE GENOMIC DNA]</scope>
    <source>
        <strain evidence="2 3">HArcel1</strain>
    </source>
</reference>
<dbReference type="EMBL" id="CP028858">
    <property type="protein sequence ID" value="AWB26728.1"/>
    <property type="molecule type" value="Genomic_DNA"/>
</dbReference>
<dbReference type="KEGG" id="harc:HARCEL1_02860"/>
<dbReference type="Proteomes" id="UP000244727">
    <property type="component" value="Chromosome"/>
</dbReference>
<dbReference type="RefSeq" id="WP_108381097.1">
    <property type="nucleotide sequence ID" value="NZ_CP028858.1"/>
</dbReference>
<name>A0A2R4WYW0_9EURY</name>
<proteinExistence type="predicted"/>
<feature type="compositionally biased region" description="Basic and acidic residues" evidence="1">
    <location>
        <begin position="94"/>
        <end position="111"/>
    </location>
</feature>
<feature type="compositionally biased region" description="Polar residues" evidence="1">
    <location>
        <begin position="47"/>
        <end position="56"/>
    </location>
</feature>
<dbReference type="GeneID" id="36511413"/>
<organism evidence="2 3">
    <name type="scientific">Halococcoides cellulosivorans</name>
    <dbReference type="NCBI Taxonomy" id="1679096"/>
    <lineage>
        <taxon>Archaea</taxon>
        <taxon>Methanobacteriati</taxon>
        <taxon>Methanobacteriota</taxon>
        <taxon>Stenosarchaea group</taxon>
        <taxon>Halobacteria</taxon>
        <taxon>Halobacteriales</taxon>
        <taxon>Haloarculaceae</taxon>
        <taxon>Halococcoides</taxon>
    </lineage>
</organism>
<dbReference type="AlphaFoldDB" id="A0A2R4WYW0"/>
<sequence>MAAGLAKKGARGGKRVGSKASSTLGSGDSAFMGGMTGGFLASDDDGTQSFSSNTGMDDSITDAPEPVSAVGATGAADDGSRREYTTPFDTEDRDVERVTQTRDTGADHDIDPMYTNLADGDRALAARFQAQDQNAAAMRREIGGLTDDGSGGTLTEGAAKEVVKTLAGTGATALIGTLLGPGAIGTAAAAGGGAFVGYAGQKAVGRYGGTVARAMPDSVREGFHDRAVSAKAWYETQEVSFSAAYQKGRDYVLNSGDSGPSTATKGTDNSQFEN</sequence>
<keyword evidence="3" id="KW-1185">Reference proteome</keyword>
<evidence type="ECO:0000313" key="2">
    <source>
        <dbReference type="EMBL" id="AWB26728.1"/>
    </source>
</evidence>
<evidence type="ECO:0000313" key="3">
    <source>
        <dbReference type="Proteomes" id="UP000244727"/>
    </source>
</evidence>